<gene>
    <name evidence="2" type="ORF">HNR07_005484</name>
</gene>
<comment type="caution">
    <text evidence="2">The sequence shown here is derived from an EMBL/GenBank/DDBJ whole genome shotgun (WGS) entry which is preliminary data.</text>
</comment>
<evidence type="ECO:0000313" key="2">
    <source>
        <dbReference type="EMBL" id="MBB5494347.1"/>
    </source>
</evidence>
<evidence type="ECO:0000313" key="3">
    <source>
        <dbReference type="Proteomes" id="UP000579647"/>
    </source>
</evidence>
<dbReference type="RefSeq" id="WP_184367703.1">
    <property type="nucleotide sequence ID" value="NZ_BAAAKM010000059.1"/>
</dbReference>
<keyword evidence="1" id="KW-1133">Transmembrane helix</keyword>
<proteinExistence type="predicted"/>
<dbReference type="Proteomes" id="UP000579647">
    <property type="component" value="Unassembled WGS sequence"/>
</dbReference>
<dbReference type="EMBL" id="JACHDO010000001">
    <property type="protein sequence ID" value="MBB5494347.1"/>
    <property type="molecule type" value="Genomic_DNA"/>
</dbReference>
<feature type="transmembrane region" description="Helical" evidence="1">
    <location>
        <begin position="12"/>
        <end position="31"/>
    </location>
</feature>
<dbReference type="AlphaFoldDB" id="A0A840WS07"/>
<accession>A0A840WS07</accession>
<keyword evidence="3" id="KW-1185">Reference proteome</keyword>
<sequence length="172" mass="19116">MKSVLMDPTAITGIAGIIGTLAAAILTPLIAERARRKSARQEQLRGRRMELYADLLRFTARIVENAENWSATPLVALEEVDLDELDRVGGQADALASEKVDGLLQDFMSRASTFHRALAEAQEYLRPLRADAGGPADDTTSIQQRVCLADMASELHRVHKTLRARIRYEMRD</sequence>
<name>A0A840WS07_9ACTN</name>
<evidence type="ECO:0000256" key="1">
    <source>
        <dbReference type="SAM" id="Phobius"/>
    </source>
</evidence>
<protein>
    <submittedName>
        <fullName evidence="2">Type II secretory pathway pseudopilin PulG</fullName>
    </submittedName>
</protein>
<keyword evidence="1" id="KW-0812">Transmembrane</keyword>
<reference evidence="2 3" key="1">
    <citation type="submission" date="2020-08" db="EMBL/GenBank/DDBJ databases">
        <title>Sequencing the genomes of 1000 actinobacteria strains.</title>
        <authorList>
            <person name="Klenk H.-P."/>
        </authorList>
    </citation>
    <scope>NUCLEOTIDE SEQUENCE [LARGE SCALE GENOMIC DNA]</scope>
    <source>
        <strain evidence="2 3">DSM 44598</strain>
    </source>
</reference>
<keyword evidence="1" id="KW-0472">Membrane</keyword>
<organism evidence="2 3">
    <name type="scientific">Nocardiopsis metallicus</name>
    <dbReference type="NCBI Taxonomy" id="179819"/>
    <lineage>
        <taxon>Bacteria</taxon>
        <taxon>Bacillati</taxon>
        <taxon>Actinomycetota</taxon>
        <taxon>Actinomycetes</taxon>
        <taxon>Streptosporangiales</taxon>
        <taxon>Nocardiopsidaceae</taxon>
        <taxon>Nocardiopsis</taxon>
    </lineage>
</organism>